<evidence type="ECO:0000256" key="1">
    <source>
        <dbReference type="ARBA" id="ARBA00004651"/>
    </source>
</evidence>
<evidence type="ECO:0000313" key="11">
    <source>
        <dbReference type="Proteomes" id="UP000766595"/>
    </source>
</evidence>
<keyword evidence="4" id="KW-1003">Cell membrane</keyword>
<feature type="transmembrane region" description="Helical" evidence="8">
    <location>
        <begin position="37"/>
        <end position="57"/>
    </location>
</feature>
<organism evidence="10 11">
    <name type="scientific">Prosthecodimorpha staleyi</name>
    <dbReference type="NCBI Taxonomy" id="2840188"/>
    <lineage>
        <taxon>Bacteria</taxon>
        <taxon>Pseudomonadati</taxon>
        <taxon>Pseudomonadota</taxon>
        <taxon>Alphaproteobacteria</taxon>
        <taxon>Hyphomicrobiales</taxon>
        <taxon>Ancalomicrobiaceae</taxon>
        <taxon>Prosthecodimorpha</taxon>
    </lineage>
</organism>
<dbReference type="AlphaFoldDB" id="A0A947GCM3"/>
<evidence type="ECO:0000256" key="4">
    <source>
        <dbReference type="ARBA" id="ARBA00022475"/>
    </source>
</evidence>
<dbReference type="Gene3D" id="1.10.3720.10">
    <property type="entry name" value="MetI-like"/>
    <property type="match status" value="1"/>
</dbReference>
<evidence type="ECO:0000313" key="10">
    <source>
        <dbReference type="EMBL" id="MBT9289907.1"/>
    </source>
</evidence>
<evidence type="ECO:0000256" key="6">
    <source>
        <dbReference type="ARBA" id="ARBA00022989"/>
    </source>
</evidence>
<dbReference type="PROSITE" id="PS50928">
    <property type="entry name" value="ABC_TM1"/>
    <property type="match status" value="1"/>
</dbReference>
<keyword evidence="6 8" id="KW-1133">Transmembrane helix</keyword>
<feature type="transmembrane region" description="Helical" evidence="8">
    <location>
        <begin position="92"/>
        <end position="113"/>
    </location>
</feature>
<evidence type="ECO:0000256" key="7">
    <source>
        <dbReference type="ARBA" id="ARBA00023136"/>
    </source>
</evidence>
<sequence length="304" mass="32566">MPPASPKPPIPDAFRPSASIYSGSPAAVPVALGLPVMAWQAVFFLAPLVFLVVITFWQVRSFRLEPAFVLDNWTRILWSTPFHRALGHTLQVAATTTVLALLLALPLAYTIAFRLSARVRDLAVSLLVVPVFSSYMLRIYAWQVVLGADGIANAVLGAIGIPKLQLLGGAFSLQVGLLTLTLPVAVLILVFAMVGVDRTLIEAAENLGCRRAQVIARVLIPSIRPAIVLAGTTTFLLAFGDYIGPLFMTGSKPPTLSILLVDTVKSGSQWPRASVVGVSMLVILVLVFALGRLAGSVRIRRRSP</sequence>
<dbReference type="GO" id="GO:0055085">
    <property type="term" value="P:transmembrane transport"/>
    <property type="evidence" value="ECO:0007669"/>
    <property type="project" value="InterPro"/>
</dbReference>
<gene>
    <name evidence="10" type="ORF">KL771_10590</name>
</gene>
<keyword evidence="3" id="KW-0813">Transport</keyword>
<evidence type="ECO:0000256" key="8">
    <source>
        <dbReference type="SAM" id="Phobius"/>
    </source>
</evidence>
<comment type="caution">
    <text evidence="10">The sequence shown here is derived from an EMBL/GenBank/DDBJ whole genome shotgun (WGS) entry which is preliminary data.</text>
</comment>
<dbReference type="RefSeq" id="WP_261968504.1">
    <property type="nucleotide sequence ID" value="NZ_JAHHZF010000004.1"/>
</dbReference>
<feature type="transmembrane region" description="Helical" evidence="8">
    <location>
        <begin position="119"/>
        <end position="137"/>
    </location>
</feature>
<dbReference type="EMBL" id="JAHHZF010000004">
    <property type="protein sequence ID" value="MBT9289907.1"/>
    <property type="molecule type" value="Genomic_DNA"/>
</dbReference>
<keyword evidence="5 8" id="KW-0812">Transmembrane</keyword>
<evidence type="ECO:0000256" key="3">
    <source>
        <dbReference type="ARBA" id="ARBA00022448"/>
    </source>
</evidence>
<dbReference type="InterPro" id="IPR000515">
    <property type="entry name" value="MetI-like"/>
</dbReference>
<comment type="similarity">
    <text evidence="2">Belongs to the binding-protein-dependent transport system permease family. CysTW subfamily.</text>
</comment>
<dbReference type="InterPro" id="IPR035906">
    <property type="entry name" value="MetI-like_sf"/>
</dbReference>
<dbReference type="PANTHER" id="PTHR42929:SF1">
    <property type="entry name" value="INNER MEMBRANE ABC TRANSPORTER PERMEASE PROTEIN YDCU-RELATED"/>
    <property type="match status" value="1"/>
</dbReference>
<dbReference type="Proteomes" id="UP000766595">
    <property type="component" value="Unassembled WGS sequence"/>
</dbReference>
<name>A0A947GCM3_9HYPH</name>
<dbReference type="CDD" id="cd06261">
    <property type="entry name" value="TM_PBP2"/>
    <property type="match status" value="1"/>
</dbReference>
<evidence type="ECO:0000256" key="2">
    <source>
        <dbReference type="ARBA" id="ARBA00007069"/>
    </source>
</evidence>
<proteinExistence type="inferred from homology"/>
<feature type="transmembrane region" description="Helical" evidence="8">
    <location>
        <begin position="214"/>
        <end position="239"/>
    </location>
</feature>
<protein>
    <submittedName>
        <fullName evidence="10">ABC transporter permease</fullName>
    </submittedName>
</protein>
<evidence type="ECO:0000256" key="5">
    <source>
        <dbReference type="ARBA" id="ARBA00022692"/>
    </source>
</evidence>
<comment type="subcellular location">
    <subcellularLocation>
        <location evidence="1">Cell membrane</location>
        <topology evidence="1">Multi-pass membrane protein</topology>
    </subcellularLocation>
</comment>
<feature type="transmembrane region" description="Helical" evidence="8">
    <location>
        <begin position="273"/>
        <end position="294"/>
    </location>
</feature>
<dbReference type="SUPFAM" id="SSF161098">
    <property type="entry name" value="MetI-like"/>
    <property type="match status" value="1"/>
</dbReference>
<dbReference type="PANTHER" id="PTHR42929">
    <property type="entry name" value="INNER MEMBRANE ABC TRANSPORTER PERMEASE PROTEIN YDCU-RELATED-RELATED"/>
    <property type="match status" value="1"/>
</dbReference>
<accession>A0A947GCM3</accession>
<feature type="domain" description="ABC transmembrane type-1" evidence="9">
    <location>
        <begin position="86"/>
        <end position="291"/>
    </location>
</feature>
<reference evidence="10 11" key="1">
    <citation type="submission" date="2021-06" db="EMBL/GenBank/DDBJ databases">
        <authorList>
            <person name="Grouzdev D.S."/>
            <person name="Koziaeva V."/>
        </authorList>
    </citation>
    <scope>NUCLEOTIDE SEQUENCE [LARGE SCALE GENOMIC DNA]</scope>
    <source>
        <strain evidence="10 11">22</strain>
    </source>
</reference>
<keyword evidence="7 8" id="KW-0472">Membrane</keyword>
<keyword evidence="11" id="KW-1185">Reference proteome</keyword>
<feature type="transmembrane region" description="Helical" evidence="8">
    <location>
        <begin position="173"/>
        <end position="194"/>
    </location>
</feature>
<dbReference type="GO" id="GO:0005886">
    <property type="term" value="C:plasma membrane"/>
    <property type="evidence" value="ECO:0007669"/>
    <property type="project" value="UniProtKB-SubCell"/>
</dbReference>
<evidence type="ECO:0000259" key="9">
    <source>
        <dbReference type="PROSITE" id="PS50928"/>
    </source>
</evidence>